<sequence length="267" mass="28152">MAQNRLEGRCVVITGAAAGLGEALARQCAAEGGSIMVVDIDGDAADRVAEELCEGGVRALAFQGDIACADTMAALAEECRTHFGGCDFLINNAGIAICRPLVDCDARDWARILSVNLVGLVNCTAAFIPMMSDAGRGHIVNIASMAGLVPLPGFGIYSASKHAVVGYSEVLAEELAPRGIDVSIVCPGWIATTIQDKTDTDQPPIMDPELCRVIAAEEAAEIILTGMLDRRRHIATHAEWLTPVSERHTMIAQAFADAPPCHGENND</sequence>
<keyword evidence="2" id="KW-0560">Oxidoreductase</keyword>
<gene>
    <name evidence="5" type="ORF">DVR09_05350</name>
</gene>
<dbReference type="Gene3D" id="3.40.50.720">
    <property type="entry name" value="NAD(P)-binding Rossmann-like Domain"/>
    <property type="match status" value="1"/>
</dbReference>
<evidence type="ECO:0000313" key="5">
    <source>
        <dbReference type="EMBL" id="AXK41841.1"/>
    </source>
</evidence>
<dbReference type="KEGG" id="err:DVR09_05350"/>
<dbReference type="InterPro" id="IPR020904">
    <property type="entry name" value="Sc_DH/Rdtase_CS"/>
</dbReference>
<dbReference type="PANTHER" id="PTHR44196:SF1">
    <property type="entry name" value="DEHYDROGENASE_REDUCTASE SDR FAMILY MEMBER 7B"/>
    <property type="match status" value="1"/>
</dbReference>
<reference evidence="6" key="1">
    <citation type="submission" date="2018-07" db="EMBL/GenBank/DDBJ databases">
        <title>Genome sequence of Erythrobacter strain YH-07, an antagonistic bacterium isolated from Yellow Sea.</title>
        <authorList>
            <person name="Tang T."/>
            <person name="Liu Q."/>
            <person name="Sun X."/>
        </authorList>
    </citation>
    <scope>NUCLEOTIDE SEQUENCE [LARGE SCALE GENOMIC DNA]</scope>
    <source>
        <strain evidence="6">YH-07</strain>
    </source>
</reference>
<protein>
    <submittedName>
        <fullName evidence="5">SDR family NAD(P)-dependent oxidoreductase</fullName>
    </submittedName>
</protein>
<dbReference type="SUPFAM" id="SSF51735">
    <property type="entry name" value="NAD(P)-binding Rossmann-fold domains"/>
    <property type="match status" value="1"/>
</dbReference>
<organism evidence="5 6">
    <name type="scientific">Erythrobacter aureus</name>
    <dbReference type="NCBI Taxonomy" id="2182384"/>
    <lineage>
        <taxon>Bacteria</taxon>
        <taxon>Pseudomonadati</taxon>
        <taxon>Pseudomonadota</taxon>
        <taxon>Alphaproteobacteria</taxon>
        <taxon>Sphingomonadales</taxon>
        <taxon>Erythrobacteraceae</taxon>
        <taxon>Erythrobacter/Porphyrobacter group</taxon>
        <taxon>Erythrobacter</taxon>
    </lineage>
</organism>
<dbReference type="InterPro" id="IPR002347">
    <property type="entry name" value="SDR_fam"/>
</dbReference>
<dbReference type="Proteomes" id="UP000254508">
    <property type="component" value="Chromosome"/>
</dbReference>
<proteinExistence type="inferred from homology"/>
<dbReference type="FunFam" id="3.40.50.720:FF:000084">
    <property type="entry name" value="Short-chain dehydrogenase reductase"/>
    <property type="match status" value="1"/>
</dbReference>
<dbReference type="PANTHER" id="PTHR44196">
    <property type="entry name" value="DEHYDROGENASE/REDUCTASE SDR FAMILY MEMBER 7B"/>
    <property type="match status" value="1"/>
</dbReference>
<dbReference type="AlphaFoldDB" id="A0A345YD39"/>
<dbReference type="GO" id="GO:0016491">
    <property type="term" value="F:oxidoreductase activity"/>
    <property type="evidence" value="ECO:0007669"/>
    <property type="project" value="UniProtKB-KW"/>
</dbReference>
<evidence type="ECO:0000256" key="3">
    <source>
        <dbReference type="RuleBase" id="RU000363"/>
    </source>
</evidence>
<dbReference type="InterPro" id="IPR036291">
    <property type="entry name" value="NAD(P)-bd_dom_sf"/>
</dbReference>
<evidence type="ECO:0000313" key="6">
    <source>
        <dbReference type="Proteomes" id="UP000254508"/>
    </source>
</evidence>
<dbReference type="PRINTS" id="PR00080">
    <property type="entry name" value="SDRFAMILY"/>
</dbReference>
<dbReference type="EMBL" id="CP031357">
    <property type="protein sequence ID" value="AXK41841.1"/>
    <property type="molecule type" value="Genomic_DNA"/>
</dbReference>
<evidence type="ECO:0000256" key="1">
    <source>
        <dbReference type="ARBA" id="ARBA00006484"/>
    </source>
</evidence>
<dbReference type="RefSeq" id="WP_115416027.1">
    <property type="nucleotide sequence ID" value="NZ_CP031357.1"/>
</dbReference>
<accession>A0A345YD39</accession>
<dbReference type="PROSITE" id="PS00061">
    <property type="entry name" value="ADH_SHORT"/>
    <property type="match status" value="1"/>
</dbReference>
<dbReference type="InterPro" id="IPR057326">
    <property type="entry name" value="KR_dom"/>
</dbReference>
<evidence type="ECO:0000259" key="4">
    <source>
        <dbReference type="SMART" id="SM00822"/>
    </source>
</evidence>
<keyword evidence="6" id="KW-1185">Reference proteome</keyword>
<dbReference type="Pfam" id="PF00106">
    <property type="entry name" value="adh_short"/>
    <property type="match status" value="1"/>
</dbReference>
<dbReference type="PRINTS" id="PR00081">
    <property type="entry name" value="GDHRDH"/>
</dbReference>
<dbReference type="GO" id="GO:0016020">
    <property type="term" value="C:membrane"/>
    <property type="evidence" value="ECO:0007669"/>
    <property type="project" value="TreeGrafter"/>
</dbReference>
<feature type="domain" description="Ketoreductase" evidence="4">
    <location>
        <begin position="9"/>
        <end position="197"/>
    </location>
</feature>
<name>A0A345YD39_9SPHN</name>
<dbReference type="CDD" id="cd05233">
    <property type="entry name" value="SDR_c"/>
    <property type="match status" value="1"/>
</dbReference>
<evidence type="ECO:0000256" key="2">
    <source>
        <dbReference type="ARBA" id="ARBA00023002"/>
    </source>
</evidence>
<dbReference type="OrthoDB" id="9793825at2"/>
<dbReference type="SMART" id="SM00822">
    <property type="entry name" value="PKS_KR"/>
    <property type="match status" value="1"/>
</dbReference>
<comment type="similarity">
    <text evidence="1 3">Belongs to the short-chain dehydrogenases/reductases (SDR) family.</text>
</comment>